<evidence type="ECO:0000256" key="5">
    <source>
        <dbReference type="ARBA" id="ARBA00022691"/>
    </source>
</evidence>
<dbReference type="PANTHER" id="PTHR23417">
    <property type="entry name" value="3-DEOXY-D-MANNO-OCTULOSONIC-ACID TRANSFERASE/TRNA GUANINE-N 7 - -METHYLTRANSFERASE"/>
    <property type="match status" value="1"/>
</dbReference>
<dbReference type="InterPro" id="IPR003358">
    <property type="entry name" value="tRNA_(Gua-N-7)_MeTrfase_Trmb"/>
</dbReference>
<gene>
    <name evidence="7" type="primary">trmB_30</name>
    <name evidence="7" type="ORF">SDC9_167875</name>
</gene>
<name>A0A645G2Y1_9ZZZZ</name>
<evidence type="ECO:0000256" key="4">
    <source>
        <dbReference type="ARBA" id="ARBA00022679"/>
    </source>
</evidence>
<evidence type="ECO:0000256" key="3">
    <source>
        <dbReference type="ARBA" id="ARBA00022603"/>
    </source>
</evidence>
<keyword evidence="4 7" id="KW-0808">Transferase</keyword>
<evidence type="ECO:0000256" key="1">
    <source>
        <dbReference type="ARBA" id="ARBA00000142"/>
    </source>
</evidence>
<dbReference type="Gene3D" id="3.40.50.150">
    <property type="entry name" value="Vaccinia Virus protein VP39"/>
    <property type="match status" value="1"/>
</dbReference>
<dbReference type="InterPro" id="IPR029063">
    <property type="entry name" value="SAM-dependent_MTases_sf"/>
</dbReference>
<dbReference type="SUPFAM" id="SSF53335">
    <property type="entry name" value="S-adenosyl-L-methionine-dependent methyltransferases"/>
    <property type="match status" value="1"/>
</dbReference>
<keyword evidence="6" id="KW-0819">tRNA processing</keyword>
<keyword evidence="5" id="KW-0949">S-adenosyl-L-methionine</keyword>
<protein>
    <recommendedName>
        <fullName evidence="2">tRNA (guanine(46)-N(7))-methyltransferase</fullName>
        <ecNumber evidence="2">2.1.1.33</ecNumber>
    </recommendedName>
</protein>
<accession>A0A645G2Y1</accession>
<sequence length="94" mass="11528">MFPDPWVKTKHKKRRVFNIDFLDDVYRILTKNGKLFLATDILEVHKDHLKILNKFEKMEFKEVKNDNEWNKPQTNKEVFCRKEGIEFYRIIAKK</sequence>
<dbReference type="EC" id="2.1.1.33" evidence="2"/>
<dbReference type="PANTHER" id="PTHR23417:SF14">
    <property type="entry name" value="PENTACOTRIPEPTIDE-REPEAT REGION OF PRORP DOMAIN-CONTAINING PROTEIN"/>
    <property type="match status" value="1"/>
</dbReference>
<dbReference type="PROSITE" id="PS51625">
    <property type="entry name" value="SAM_MT_TRMB"/>
    <property type="match status" value="1"/>
</dbReference>
<evidence type="ECO:0000256" key="2">
    <source>
        <dbReference type="ARBA" id="ARBA00011977"/>
    </source>
</evidence>
<dbReference type="Pfam" id="PF02390">
    <property type="entry name" value="Methyltransf_4"/>
    <property type="match status" value="1"/>
</dbReference>
<evidence type="ECO:0000256" key="6">
    <source>
        <dbReference type="ARBA" id="ARBA00022694"/>
    </source>
</evidence>
<organism evidence="7">
    <name type="scientific">bioreactor metagenome</name>
    <dbReference type="NCBI Taxonomy" id="1076179"/>
    <lineage>
        <taxon>unclassified sequences</taxon>
        <taxon>metagenomes</taxon>
        <taxon>ecological metagenomes</taxon>
    </lineage>
</organism>
<reference evidence="7" key="1">
    <citation type="submission" date="2019-08" db="EMBL/GenBank/DDBJ databases">
        <authorList>
            <person name="Kucharzyk K."/>
            <person name="Murdoch R.W."/>
            <person name="Higgins S."/>
            <person name="Loffler F."/>
        </authorList>
    </citation>
    <scope>NUCLEOTIDE SEQUENCE</scope>
</reference>
<keyword evidence="3 7" id="KW-0489">Methyltransferase</keyword>
<evidence type="ECO:0000313" key="7">
    <source>
        <dbReference type="EMBL" id="MPN20496.1"/>
    </source>
</evidence>
<dbReference type="GO" id="GO:0008176">
    <property type="term" value="F:tRNA (guanine(46)-N7)-methyltransferase activity"/>
    <property type="evidence" value="ECO:0007669"/>
    <property type="project" value="UniProtKB-EC"/>
</dbReference>
<dbReference type="AlphaFoldDB" id="A0A645G2Y1"/>
<dbReference type="GO" id="GO:0043527">
    <property type="term" value="C:tRNA methyltransferase complex"/>
    <property type="evidence" value="ECO:0007669"/>
    <property type="project" value="TreeGrafter"/>
</dbReference>
<comment type="catalytic activity">
    <reaction evidence="1">
        <text>guanosine(46) in tRNA + S-adenosyl-L-methionine = N(7)-methylguanosine(46) in tRNA + S-adenosyl-L-homocysteine</text>
        <dbReference type="Rhea" id="RHEA:42708"/>
        <dbReference type="Rhea" id="RHEA-COMP:10188"/>
        <dbReference type="Rhea" id="RHEA-COMP:10189"/>
        <dbReference type="ChEBI" id="CHEBI:57856"/>
        <dbReference type="ChEBI" id="CHEBI:59789"/>
        <dbReference type="ChEBI" id="CHEBI:74269"/>
        <dbReference type="ChEBI" id="CHEBI:74480"/>
        <dbReference type="EC" id="2.1.1.33"/>
    </reaction>
</comment>
<comment type="caution">
    <text evidence="7">The sequence shown here is derived from an EMBL/GenBank/DDBJ whole genome shotgun (WGS) entry which is preliminary data.</text>
</comment>
<dbReference type="EMBL" id="VSSQ01068280">
    <property type="protein sequence ID" value="MPN20496.1"/>
    <property type="molecule type" value="Genomic_DNA"/>
</dbReference>
<proteinExistence type="predicted"/>